<dbReference type="GO" id="GO:0050126">
    <property type="term" value="F:N-carbamoylputrescine amidase activity"/>
    <property type="evidence" value="ECO:0007669"/>
    <property type="project" value="UniProtKB-EC"/>
</dbReference>
<dbReference type="FunFam" id="3.60.110.10:FF:000010">
    <property type="entry name" value="Carbon-nitrogen hydrolase"/>
    <property type="match status" value="1"/>
</dbReference>
<dbReference type="EC" id="3.5.1.53" evidence="3"/>
<evidence type="ECO:0000259" key="2">
    <source>
        <dbReference type="PROSITE" id="PS50263"/>
    </source>
</evidence>
<dbReference type="Proteomes" id="UP000663859">
    <property type="component" value="Unassembled WGS sequence"/>
</dbReference>
<keyword evidence="4" id="KW-1185">Reference proteome</keyword>
<evidence type="ECO:0000256" key="1">
    <source>
        <dbReference type="ARBA" id="ARBA00022801"/>
    </source>
</evidence>
<proteinExistence type="predicted"/>
<organism evidence="3 4">
    <name type="scientific">Candidatus Methylacidithermus pantelleriae</name>
    <dbReference type="NCBI Taxonomy" id="2744239"/>
    <lineage>
        <taxon>Bacteria</taxon>
        <taxon>Pseudomonadati</taxon>
        <taxon>Verrucomicrobiota</taxon>
        <taxon>Methylacidiphilae</taxon>
        <taxon>Methylacidiphilales</taxon>
        <taxon>Methylacidiphilaceae</taxon>
        <taxon>Candidatus Methylacidithermus</taxon>
    </lineage>
</organism>
<dbReference type="InterPro" id="IPR036526">
    <property type="entry name" value="C-N_Hydrolase_sf"/>
</dbReference>
<reference evidence="3" key="1">
    <citation type="submission" date="2021-02" db="EMBL/GenBank/DDBJ databases">
        <authorList>
            <person name="Cremers G."/>
            <person name="Picone N."/>
        </authorList>
    </citation>
    <scope>NUCLEOTIDE SEQUENCE</scope>
    <source>
        <strain evidence="3">PQ17</strain>
    </source>
</reference>
<dbReference type="PANTHER" id="PTHR43674:SF2">
    <property type="entry name" value="BETA-UREIDOPROPIONASE"/>
    <property type="match status" value="1"/>
</dbReference>
<dbReference type="Pfam" id="PF00795">
    <property type="entry name" value="CN_hydrolase"/>
    <property type="match status" value="1"/>
</dbReference>
<gene>
    <name evidence="3" type="ORF">MPNT_150037</name>
</gene>
<name>A0A8J2BH71_9BACT</name>
<evidence type="ECO:0000313" key="3">
    <source>
        <dbReference type="EMBL" id="CAF0693979.1"/>
    </source>
</evidence>
<sequence length="313" mass="34691">MPVRVISTMKVSVGLIQMGAEKDSQETLAKAGRLFHEAAARGASILCTPELFATPYFCQKMDPANFRLAEEIPGGPTARTLARVAQELGVVIIGGVFERRAPGVYHNSALIMGEDGKVLGLYRKMHLPEEPGYYEKYYFAPGDLGYRVWPTRYGPLSVLICWDQWFPEAARSSVLQGAVLLFYPTSIGWHPQEKEKEGRHQLAAWQIVQRAHAIANGCYVVAVNRVGWEAGDEGTGLEFWGHSFVADPLGRIVAEAGEQEEILVAELDLSLVEETRKFWPFLRDRRVDSYRSILGLFDPNLGSSSATQSSSSP</sequence>
<evidence type="ECO:0000313" key="4">
    <source>
        <dbReference type="Proteomes" id="UP000663859"/>
    </source>
</evidence>
<keyword evidence="1 3" id="KW-0378">Hydrolase</keyword>
<dbReference type="PANTHER" id="PTHR43674">
    <property type="entry name" value="NITRILASE C965.09-RELATED"/>
    <property type="match status" value="1"/>
</dbReference>
<dbReference type="CDD" id="cd07573">
    <property type="entry name" value="CPA"/>
    <property type="match status" value="1"/>
</dbReference>
<dbReference type="EMBL" id="CAJNOB010000007">
    <property type="protein sequence ID" value="CAF0693979.1"/>
    <property type="molecule type" value="Genomic_DNA"/>
</dbReference>
<comment type="caution">
    <text evidence="3">The sequence shown here is derived from an EMBL/GenBank/DDBJ whole genome shotgun (WGS) entry which is preliminary data.</text>
</comment>
<dbReference type="GO" id="GO:0033388">
    <property type="term" value="P:putrescine biosynthetic process from arginine"/>
    <property type="evidence" value="ECO:0007669"/>
    <property type="project" value="TreeGrafter"/>
</dbReference>
<dbReference type="SUPFAM" id="SSF56317">
    <property type="entry name" value="Carbon-nitrogen hydrolase"/>
    <property type="match status" value="1"/>
</dbReference>
<accession>A0A8J2BH71</accession>
<dbReference type="InterPro" id="IPR050345">
    <property type="entry name" value="Aliph_Amidase/BUP"/>
</dbReference>
<protein>
    <submittedName>
        <fullName evidence="3">N-carbamoylputrescine amidase</fullName>
        <ecNumber evidence="3">3.5.1.53</ecNumber>
    </submittedName>
</protein>
<dbReference type="AlphaFoldDB" id="A0A8J2BH71"/>
<dbReference type="PROSITE" id="PS50263">
    <property type="entry name" value="CN_HYDROLASE"/>
    <property type="match status" value="1"/>
</dbReference>
<feature type="domain" description="CN hydrolase" evidence="2">
    <location>
        <begin position="9"/>
        <end position="269"/>
    </location>
</feature>
<dbReference type="InterPro" id="IPR003010">
    <property type="entry name" value="C-N_Hydrolase"/>
</dbReference>
<dbReference type="Gene3D" id="3.60.110.10">
    <property type="entry name" value="Carbon-nitrogen hydrolase"/>
    <property type="match status" value="1"/>
</dbReference>